<accession>W4V0Q7</accession>
<sequence length="189" mass="21824">MIIAMSIGSNKELAENKLILLYIIDKVNIPISNLQITKIILENKFMNYFMLQQLLNELCSSNYLLYKNIDNKAFYTITPSGKQTLSYFTNHIPRGIKSLIDNSISNIRNNIRNETFISADYTLSGENEFTVSCQVREDNFNLIDLKVTVGTKNDARRICENWKKHAQEIYSEIIESLIKDRTGINEQKS</sequence>
<dbReference type="InterPro" id="IPR036388">
    <property type="entry name" value="WH-like_DNA-bd_sf"/>
</dbReference>
<dbReference type="AlphaFoldDB" id="W4V0Q7"/>
<reference evidence="1" key="1">
    <citation type="journal article" date="2014" name="Genome Announc.">
        <title>Draft Genome Sequence of Clostridium straminisolvens Strain JCM 21531T, Isolated from a Cellulose-Degrading Bacterial Community.</title>
        <authorList>
            <person name="Yuki M."/>
            <person name="Oshima K."/>
            <person name="Suda W."/>
            <person name="Sakamoto M."/>
            <person name="Kitamura K."/>
            <person name="Iida T."/>
            <person name="Hattori M."/>
            <person name="Ohkuma M."/>
        </authorList>
    </citation>
    <scope>NUCLEOTIDE SEQUENCE [LARGE SCALE GENOMIC DNA]</scope>
    <source>
        <strain evidence="1">JCM 21531</strain>
    </source>
</reference>
<dbReference type="Proteomes" id="UP000019109">
    <property type="component" value="Unassembled WGS sequence"/>
</dbReference>
<gene>
    <name evidence="1" type="ORF">JCM21531_412</name>
</gene>
<evidence type="ECO:0000313" key="2">
    <source>
        <dbReference type="Proteomes" id="UP000019109"/>
    </source>
</evidence>
<dbReference type="InterPro" id="IPR025374">
    <property type="entry name" value="DUF4364"/>
</dbReference>
<name>W4V0Q7_9FIRM</name>
<evidence type="ECO:0000313" key="1">
    <source>
        <dbReference type="EMBL" id="GAE87070.1"/>
    </source>
</evidence>
<proteinExistence type="predicted"/>
<dbReference type="RefSeq" id="WP_243467031.1">
    <property type="nucleotide sequence ID" value="NZ_BAVR01000003.1"/>
</dbReference>
<dbReference type="EMBL" id="BAVR01000003">
    <property type="protein sequence ID" value="GAE87070.1"/>
    <property type="molecule type" value="Genomic_DNA"/>
</dbReference>
<comment type="caution">
    <text evidence="1">The sequence shown here is derived from an EMBL/GenBank/DDBJ whole genome shotgun (WGS) entry which is preliminary data.</text>
</comment>
<evidence type="ECO:0008006" key="3">
    <source>
        <dbReference type="Google" id="ProtNLM"/>
    </source>
</evidence>
<dbReference type="Pfam" id="PF14277">
    <property type="entry name" value="DUF4364"/>
    <property type="match status" value="1"/>
</dbReference>
<dbReference type="STRING" id="1294263.JCM21531_412"/>
<keyword evidence="2" id="KW-1185">Reference proteome</keyword>
<organism evidence="1 2">
    <name type="scientific">Acetivibrio straminisolvens JCM 21531</name>
    <dbReference type="NCBI Taxonomy" id="1294263"/>
    <lineage>
        <taxon>Bacteria</taxon>
        <taxon>Bacillati</taxon>
        <taxon>Bacillota</taxon>
        <taxon>Clostridia</taxon>
        <taxon>Eubacteriales</taxon>
        <taxon>Oscillospiraceae</taxon>
        <taxon>Acetivibrio</taxon>
    </lineage>
</organism>
<dbReference type="Gene3D" id="1.10.10.10">
    <property type="entry name" value="Winged helix-like DNA-binding domain superfamily/Winged helix DNA-binding domain"/>
    <property type="match status" value="1"/>
</dbReference>
<protein>
    <recommendedName>
        <fullName evidence="3">DUF4364 domain-containing protein</fullName>
    </recommendedName>
</protein>